<keyword evidence="2" id="KW-0698">rRNA processing</keyword>
<comment type="catalytic activity">
    <reaction evidence="5">
        <text>uridine(2605) in 23S rRNA = pseudouridine(2605) in 23S rRNA</text>
        <dbReference type="Rhea" id="RHEA:42520"/>
        <dbReference type="Rhea" id="RHEA-COMP:10095"/>
        <dbReference type="Rhea" id="RHEA-COMP:10096"/>
        <dbReference type="ChEBI" id="CHEBI:65314"/>
        <dbReference type="ChEBI" id="CHEBI:65315"/>
        <dbReference type="EC" id="5.4.99.22"/>
    </reaction>
</comment>
<dbReference type="FunFam" id="3.30.70.1560:FF:000001">
    <property type="entry name" value="Pseudouridine synthase"/>
    <property type="match status" value="1"/>
</dbReference>
<dbReference type="InterPro" id="IPR018496">
    <property type="entry name" value="PsdUridine_synth_RsuA/RluB_CS"/>
</dbReference>
<dbReference type="GO" id="GO:0160139">
    <property type="term" value="F:23S rRNA pseudouridine(2605) synthase activity"/>
    <property type="evidence" value="ECO:0007669"/>
    <property type="project" value="UniProtKB-EC"/>
</dbReference>
<dbReference type="GO" id="GO:0003723">
    <property type="term" value="F:RNA binding"/>
    <property type="evidence" value="ECO:0007669"/>
    <property type="project" value="UniProtKB-KW"/>
</dbReference>
<evidence type="ECO:0000313" key="12">
    <source>
        <dbReference type="Proteomes" id="UP000239197"/>
    </source>
</evidence>
<dbReference type="CDD" id="cd00165">
    <property type="entry name" value="S4"/>
    <property type="match status" value="1"/>
</dbReference>
<evidence type="ECO:0000256" key="6">
    <source>
        <dbReference type="ARBA" id="ARBA00037383"/>
    </source>
</evidence>
<dbReference type="Pfam" id="PF01479">
    <property type="entry name" value="S4"/>
    <property type="match status" value="1"/>
</dbReference>
<comment type="function">
    <text evidence="6">Responsible for synthesis of pseudouridine from uracil-2605 in 23S ribosomal RNA.</text>
</comment>
<dbReference type="InterPro" id="IPR036986">
    <property type="entry name" value="S4_RNA-bd_sf"/>
</dbReference>
<dbReference type="CDD" id="cd02556">
    <property type="entry name" value="PseudoU_synth_RluB"/>
    <property type="match status" value="1"/>
</dbReference>
<dbReference type="InterPro" id="IPR006145">
    <property type="entry name" value="PsdUridine_synth_RsuA/RluA"/>
</dbReference>
<feature type="compositionally biased region" description="Basic and acidic residues" evidence="9">
    <location>
        <begin position="36"/>
        <end position="109"/>
    </location>
</feature>
<dbReference type="OrthoDB" id="9807213at2"/>
<feature type="region of interest" description="Disordered" evidence="9">
    <location>
        <begin position="1"/>
        <end position="152"/>
    </location>
</feature>
<dbReference type="PANTHER" id="PTHR47683">
    <property type="entry name" value="PSEUDOURIDINE SYNTHASE FAMILY PROTEIN-RELATED"/>
    <property type="match status" value="1"/>
</dbReference>
<dbReference type="AlphaFoldDB" id="A0A2L1UME1"/>
<protein>
    <recommendedName>
        <fullName evidence="8">Pseudouridine synthase</fullName>
        <ecNumber evidence="8">5.4.99.-</ecNumber>
    </recommendedName>
</protein>
<evidence type="ECO:0000259" key="10">
    <source>
        <dbReference type="SMART" id="SM00363"/>
    </source>
</evidence>
<comment type="similarity">
    <text evidence="1 8">Belongs to the pseudouridine synthase RsuA family.</text>
</comment>
<accession>A0A2L1UME1</accession>
<name>A0A2L1UME1_9GAMM</name>
<gene>
    <name evidence="11" type="ORF">BV494_03765</name>
</gene>
<evidence type="ECO:0000256" key="9">
    <source>
        <dbReference type="SAM" id="MobiDB-lite"/>
    </source>
</evidence>
<dbReference type="Gene3D" id="3.30.2350.10">
    <property type="entry name" value="Pseudouridine synthase"/>
    <property type="match status" value="1"/>
</dbReference>
<sequence length="439" mass="49444">MSEKYNSQKHTSDKSKPARSSGDKPKSGRNSGAAKSRPEPSRAEKRGEKPRTDKPRTDKPRTDKPRTDKPRTDKPRADAGRSDSRSDSRIEKPRMGKPARPENARDDKKRPLKPRGTKPKAEALFDENGDEEEVKYQKPKNALDSTEGQTEKLQKVLARAGHGSRREVEAMIQAGRVSVDGKIATLGDRVEVTGGTKIRLDGHVLSVMESQDTVCRVLAYYKPEGELCTRSDPEGRPTVFDRLPKMRGSRWIAVGRLDVNTSGLLLFTTDGELANRLMHPSREVEREYAVRVFGQVDDEKIKQLSRGVQLEDGPAAFRSIKFQGGEGLNQWYNVTLTEGRNREVRRLWEAVGVQVSRLIRVRYGDLNLPKGLPRGGYKELDLPDINYLRTLVDMTEETVSKLPVERDRRRVKANQIRRAVKRHTSVAPARRTTGPAKRG</sequence>
<dbReference type="FunFam" id="3.30.2350.10:FF:000002">
    <property type="entry name" value="Pseudouridine synthase"/>
    <property type="match status" value="1"/>
</dbReference>
<keyword evidence="3 7" id="KW-0694">RNA-binding</keyword>
<evidence type="ECO:0000256" key="8">
    <source>
        <dbReference type="RuleBase" id="RU003887"/>
    </source>
</evidence>
<dbReference type="PROSITE" id="PS50889">
    <property type="entry name" value="S4"/>
    <property type="match status" value="1"/>
</dbReference>
<keyword evidence="12" id="KW-1185">Reference proteome</keyword>
<evidence type="ECO:0000256" key="5">
    <source>
        <dbReference type="ARBA" id="ARBA00036944"/>
    </source>
</evidence>
<evidence type="ECO:0000256" key="7">
    <source>
        <dbReference type="PROSITE-ProRule" id="PRU00182"/>
    </source>
</evidence>
<proteinExistence type="inferred from homology"/>
<dbReference type="EMBL" id="CP019062">
    <property type="protein sequence ID" value="AVF34107.1"/>
    <property type="molecule type" value="Genomic_DNA"/>
</dbReference>
<dbReference type="FunFam" id="3.10.290.10:FF:000003">
    <property type="entry name" value="Pseudouridine synthase"/>
    <property type="match status" value="1"/>
</dbReference>
<dbReference type="KEGG" id="rox:BV494_03765"/>
<feature type="region of interest" description="Disordered" evidence="9">
    <location>
        <begin position="419"/>
        <end position="439"/>
    </location>
</feature>
<dbReference type="InterPro" id="IPR050343">
    <property type="entry name" value="RsuA_PseudoU_synthase"/>
</dbReference>
<dbReference type="NCBIfam" id="TIGR00093">
    <property type="entry name" value="pseudouridine synthase"/>
    <property type="match status" value="1"/>
</dbReference>
<dbReference type="SUPFAM" id="SSF55120">
    <property type="entry name" value="Pseudouridine synthase"/>
    <property type="match status" value="1"/>
</dbReference>
<dbReference type="Proteomes" id="UP000239197">
    <property type="component" value="Chromosome"/>
</dbReference>
<dbReference type="EC" id="5.4.99.-" evidence="8"/>
<evidence type="ECO:0000256" key="3">
    <source>
        <dbReference type="ARBA" id="ARBA00022884"/>
    </source>
</evidence>
<evidence type="ECO:0000256" key="2">
    <source>
        <dbReference type="ARBA" id="ARBA00022552"/>
    </source>
</evidence>
<evidence type="ECO:0000256" key="4">
    <source>
        <dbReference type="ARBA" id="ARBA00023235"/>
    </source>
</evidence>
<dbReference type="Gene3D" id="3.10.290.10">
    <property type="entry name" value="RNA-binding S4 domain"/>
    <property type="match status" value="1"/>
</dbReference>
<dbReference type="InterPro" id="IPR000748">
    <property type="entry name" value="PsdUridine_synth_RsuA/RluB/E/F"/>
</dbReference>
<dbReference type="SMART" id="SM00363">
    <property type="entry name" value="S4"/>
    <property type="match status" value="1"/>
</dbReference>
<organism evidence="11 12">
    <name type="scientific">Rahnella sikkimica</name>
    <dbReference type="NCBI Taxonomy" id="1805933"/>
    <lineage>
        <taxon>Bacteria</taxon>
        <taxon>Pseudomonadati</taxon>
        <taxon>Pseudomonadota</taxon>
        <taxon>Gammaproteobacteria</taxon>
        <taxon>Enterobacterales</taxon>
        <taxon>Yersiniaceae</taxon>
        <taxon>Rahnella</taxon>
    </lineage>
</organism>
<feature type="compositionally biased region" description="Basic and acidic residues" evidence="9">
    <location>
        <begin position="10"/>
        <end position="26"/>
    </location>
</feature>
<dbReference type="NCBIfam" id="NF007976">
    <property type="entry name" value="PRK10700.1"/>
    <property type="match status" value="1"/>
</dbReference>
<keyword evidence="4 8" id="KW-0413">Isomerase</keyword>
<reference evidence="12" key="1">
    <citation type="submission" date="2017-01" db="EMBL/GenBank/DDBJ databases">
        <title>Genome sequence of Rouxiella sp. ERMR1:05.</title>
        <authorList>
            <person name="Kumar R."/>
            <person name="Singh D."/>
            <person name="Kumar S."/>
        </authorList>
    </citation>
    <scope>NUCLEOTIDE SEQUENCE [LARGE SCALE GENOMIC DNA]</scope>
    <source>
        <strain evidence="12">ERMR1:05</strain>
    </source>
</reference>
<dbReference type="SUPFAM" id="SSF55174">
    <property type="entry name" value="Alpha-L RNA-binding motif"/>
    <property type="match status" value="1"/>
</dbReference>
<evidence type="ECO:0000256" key="1">
    <source>
        <dbReference type="ARBA" id="ARBA00008348"/>
    </source>
</evidence>
<dbReference type="FunFam" id="3.30.70.580:FF:000009">
    <property type="entry name" value="Pseudouridine synthase"/>
    <property type="match status" value="1"/>
</dbReference>
<feature type="compositionally biased region" description="Acidic residues" evidence="9">
    <location>
        <begin position="124"/>
        <end position="133"/>
    </location>
</feature>
<dbReference type="PROSITE" id="PS01149">
    <property type="entry name" value="PSI_RSU"/>
    <property type="match status" value="1"/>
</dbReference>
<dbReference type="GO" id="GO:0005829">
    <property type="term" value="C:cytosol"/>
    <property type="evidence" value="ECO:0007669"/>
    <property type="project" value="UniProtKB-ARBA"/>
</dbReference>
<dbReference type="Pfam" id="PF00849">
    <property type="entry name" value="PseudoU_synth_2"/>
    <property type="match status" value="1"/>
</dbReference>
<dbReference type="InterPro" id="IPR002942">
    <property type="entry name" value="S4_RNA-bd"/>
</dbReference>
<evidence type="ECO:0000313" key="11">
    <source>
        <dbReference type="EMBL" id="AVF34107.1"/>
    </source>
</evidence>
<dbReference type="PANTHER" id="PTHR47683:SF3">
    <property type="entry name" value="RIBOSOMAL LARGE SUBUNIT PSEUDOURIDINE SYNTHASE B"/>
    <property type="match status" value="1"/>
</dbReference>
<dbReference type="InterPro" id="IPR020103">
    <property type="entry name" value="PsdUridine_synth_cat_dom_sf"/>
</dbReference>
<dbReference type="GO" id="GO:0000455">
    <property type="term" value="P:enzyme-directed rRNA pseudouridine synthesis"/>
    <property type="evidence" value="ECO:0007669"/>
    <property type="project" value="UniProtKB-ARBA"/>
</dbReference>
<feature type="domain" description="RNA-binding S4" evidence="10">
    <location>
        <begin position="151"/>
        <end position="222"/>
    </location>
</feature>